<evidence type="ECO:0000313" key="1">
    <source>
        <dbReference type="EMBL" id="WXB15790.1"/>
    </source>
</evidence>
<name>A0ABZ2LZR1_9BACT</name>
<dbReference type="EMBL" id="CP089984">
    <property type="protein sequence ID" value="WXB15790.1"/>
    <property type="molecule type" value="Genomic_DNA"/>
</dbReference>
<sequence>MMDVQIPRHAGNVCVLFVMGAICSLGLGCDDQERLDRLLERTKATTNLGANSALAALPESVAPKPAQRTVIARFKKPRALAIDGTSAYVVDAVSGSREQDEQLDVLRVPLWNAGERVRIASKQRMSGGPLVVRGDLFLVSPGDGPIDRLVKLGSPQGVATSWPPPLPIAPKVIGSAEPAVASDGTNLLFLAPSDDKAMLDVMRMPFAGGKPARLASAYPARVLFVAADARNVYYPESGRLMKLSIAGGGAPVEIARAVSALSAVSDGTYLYWADGGGKNLATIRRVSIGGGAPETLATGFSSPTGLVLDNESVFFIDRDAPDNGIYRVPKAGGPTVTVLRDQYAKGLTVDDKYIYWLDTAEGALCRAEK</sequence>
<accession>A0ABZ2LZR1</accession>
<dbReference type="Gene3D" id="2.120.10.30">
    <property type="entry name" value="TolB, C-terminal domain"/>
    <property type="match status" value="1"/>
</dbReference>
<dbReference type="Proteomes" id="UP001370348">
    <property type="component" value="Chromosome"/>
</dbReference>
<reference evidence="1 2" key="1">
    <citation type="submission" date="2021-12" db="EMBL/GenBank/DDBJ databases">
        <title>Discovery of the Pendulisporaceae a myxobacterial family with distinct sporulation behavior and unique specialized metabolism.</title>
        <authorList>
            <person name="Garcia R."/>
            <person name="Popoff A."/>
            <person name="Bader C.D."/>
            <person name="Loehr J."/>
            <person name="Walesch S."/>
            <person name="Walt C."/>
            <person name="Boldt J."/>
            <person name="Bunk B."/>
            <person name="Haeckl F.J.F.P.J."/>
            <person name="Gunesch A.P."/>
            <person name="Birkelbach J."/>
            <person name="Nuebel U."/>
            <person name="Pietschmann T."/>
            <person name="Bach T."/>
            <person name="Mueller R."/>
        </authorList>
    </citation>
    <scope>NUCLEOTIDE SEQUENCE [LARGE SCALE GENOMIC DNA]</scope>
    <source>
        <strain evidence="1 2">MSr11954</strain>
    </source>
</reference>
<dbReference type="SUPFAM" id="SSF63825">
    <property type="entry name" value="YWTD domain"/>
    <property type="match status" value="1"/>
</dbReference>
<protein>
    <recommendedName>
        <fullName evidence="3">DUF5050 domain-containing protein</fullName>
    </recommendedName>
</protein>
<gene>
    <name evidence="1" type="ORF">LZC94_00660</name>
</gene>
<dbReference type="InterPro" id="IPR011042">
    <property type="entry name" value="6-blade_b-propeller_TolB-like"/>
</dbReference>
<evidence type="ECO:0000313" key="2">
    <source>
        <dbReference type="Proteomes" id="UP001370348"/>
    </source>
</evidence>
<keyword evidence="2" id="KW-1185">Reference proteome</keyword>
<proteinExistence type="predicted"/>
<dbReference type="RefSeq" id="WP_394825424.1">
    <property type="nucleotide sequence ID" value="NZ_CP089984.1"/>
</dbReference>
<organism evidence="1 2">
    <name type="scientific">Pendulispora albinea</name>
    <dbReference type="NCBI Taxonomy" id="2741071"/>
    <lineage>
        <taxon>Bacteria</taxon>
        <taxon>Pseudomonadati</taxon>
        <taxon>Myxococcota</taxon>
        <taxon>Myxococcia</taxon>
        <taxon>Myxococcales</taxon>
        <taxon>Sorangiineae</taxon>
        <taxon>Pendulisporaceae</taxon>
        <taxon>Pendulispora</taxon>
    </lineage>
</organism>
<evidence type="ECO:0008006" key="3">
    <source>
        <dbReference type="Google" id="ProtNLM"/>
    </source>
</evidence>